<proteinExistence type="inferred from homology"/>
<comment type="cofactor">
    <cofactor evidence="1">
        <name>thiamine diphosphate</name>
        <dbReference type="ChEBI" id="CHEBI:58937"/>
    </cofactor>
</comment>
<dbReference type="InterPro" id="IPR005475">
    <property type="entry name" value="Transketolase-like_Pyr-bd"/>
</dbReference>
<dbReference type="FunFam" id="1.10.287.1150:FF:000004">
    <property type="entry name" value="2-oxoglutarate dehydrogenase E1 component"/>
    <property type="match status" value="1"/>
</dbReference>
<comment type="similarity">
    <text evidence="3">Belongs to the alpha-ketoglutarate dehydrogenase family.</text>
</comment>
<dbReference type="PATRIC" id="fig|421052.3.peg.833"/>
<evidence type="ECO:0000256" key="7">
    <source>
        <dbReference type="ARBA" id="ARBA00023052"/>
    </source>
</evidence>
<keyword evidence="11" id="KW-1185">Reference proteome</keyword>
<evidence type="ECO:0000259" key="9">
    <source>
        <dbReference type="SMART" id="SM00861"/>
    </source>
</evidence>
<dbReference type="EMBL" id="ATGI01000006">
    <property type="protein sequence ID" value="EPF79950.1"/>
    <property type="molecule type" value="Genomic_DNA"/>
</dbReference>
<dbReference type="eggNOG" id="COG0567">
    <property type="taxonomic scope" value="Bacteria"/>
</dbReference>
<evidence type="ECO:0000256" key="5">
    <source>
        <dbReference type="ARBA" id="ARBA00013321"/>
    </source>
</evidence>
<dbReference type="Proteomes" id="UP000014568">
    <property type="component" value="Unassembled WGS sequence"/>
</dbReference>
<dbReference type="EC" id="1.2.4.2" evidence="4"/>
<name>S3NIR2_9GAMM</name>
<dbReference type="SMART" id="SM00861">
    <property type="entry name" value="Transket_pyr"/>
    <property type="match status" value="1"/>
</dbReference>
<dbReference type="InterPro" id="IPR031717">
    <property type="entry name" value="ODO-1/KGD_C"/>
</dbReference>
<evidence type="ECO:0000256" key="6">
    <source>
        <dbReference type="ARBA" id="ARBA00023002"/>
    </source>
</evidence>
<dbReference type="NCBIfam" id="NF006914">
    <property type="entry name" value="PRK09404.1"/>
    <property type="match status" value="1"/>
</dbReference>
<evidence type="ECO:0000256" key="1">
    <source>
        <dbReference type="ARBA" id="ARBA00001964"/>
    </source>
</evidence>
<evidence type="ECO:0000256" key="4">
    <source>
        <dbReference type="ARBA" id="ARBA00012280"/>
    </source>
</evidence>
<dbReference type="NCBIfam" id="TIGR00239">
    <property type="entry name" value="2oxo_dh_E1"/>
    <property type="match status" value="1"/>
</dbReference>
<dbReference type="GO" id="GO:0004591">
    <property type="term" value="F:oxoglutarate dehydrogenase (succinyl-transferring) activity"/>
    <property type="evidence" value="ECO:0007669"/>
    <property type="project" value="UniProtKB-EC"/>
</dbReference>
<comment type="function">
    <text evidence="2">E1 component of the 2-oxoglutarate dehydrogenase (OGDH) complex which catalyzes the decarboxylation of 2-oxoglutarate, the first step in the conversion of 2-oxoglutarate to succinyl-CoA and CO(2).</text>
</comment>
<dbReference type="Gene3D" id="3.40.50.970">
    <property type="match status" value="1"/>
</dbReference>
<dbReference type="Gene3D" id="1.10.287.1150">
    <property type="entry name" value="TPP helical domain"/>
    <property type="match status" value="1"/>
</dbReference>
<dbReference type="SUPFAM" id="SSF52518">
    <property type="entry name" value="Thiamin diphosphate-binding fold (THDP-binding)"/>
    <property type="match status" value="2"/>
</dbReference>
<accession>S3NIR2</accession>
<dbReference type="Pfam" id="PF16078">
    <property type="entry name" value="2-oxogl_dehyd_N"/>
    <property type="match status" value="1"/>
</dbReference>
<keyword evidence="6" id="KW-0560">Oxidoreductase</keyword>
<feature type="domain" description="Transketolase-like pyrimidine-binding" evidence="9">
    <location>
        <begin position="620"/>
        <end position="813"/>
    </location>
</feature>
<dbReference type="InterPro" id="IPR001017">
    <property type="entry name" value="DH_E1"/>
</dbReference>
<dbReference type="InterPro" id="IPR029061">
    <property type="entry name" value="THDP-binding"/>
</dbReference>
<reference evidence="10 11" key="1">
    <citation type="submission" date="2013-06" db="EMBL/GenBank/DDBJ databases">
        <title>The Genome Sequence of Acinetobacter rudis CIP 110305.</title>
        <authorList>
            <consortium name="The Broad Institute Genome Sequencing Platform"/>
            <consortium name="The Broad Institute Genome Sequencing Center for Infectious Disease"/>
            <person name="Cerqueira G."/>
            <person name="Feldgarden M."/>
            <person name="Courvalin P."/>
            <person name="Perichon B."/>
            <person name="Grillot-Courvalin C."/>
            <person name="Clermont D."/>
            <person name="Rocha E."/>
            <person name="Yoon E.-J."/>
            <person name="Nemec A."/>
            <person name="Young S.K."/>
            <person name="Zeng Q."/>
            <person name="Gargeya S."/>
            <person name="Fitzgerald M."/>
            <person name="Abouelleil A."/>
            <person name="Alvarado L."/>
            <person name="Berlin A.M."/>
            <person name="Chapman S.B."/>
            <person name="Dewar J."/>
            <person name="Goldberg J."/>
            <person name="Griggs A."/>
            <person name="Gujja S."/>
            <person name="Hansen M."/>
            <person name="Howarth C."/>
            <person name="Imamovic A."/>
            <person name="Larimer J."/>
            <person name="McCowan C."/>
            <person name="Murphy C."/>
            <person name="Pearson M."/>
            <person name="Priest M."/>
            <person name="Roberts A."/>
            <person name="Saif S."/>
            <person name="Shea T."/>
            <person name="Sykes S."/>
            <person name="Wortman J."/>
            <person name="Nusbaum C."/>
            <person name="Birren B."/>
        </authorList>
    </citation>
    <scope>NUCLEOTIDE SEQUENCE [LARGE SCALE GENOMIC DNA]</scope>
    <source>
        <strain evidence="10 11">CIP 110305</strain>
    </source>
</reference>
<dbReference type="PANTHER" id="PTHR23152:SF4">
    <property type="entry name" value="2-OXOADIPATE DEHYDROGENASE COMPLEX COMPONENT E1"/>
    <property type="match status" value="1"/>
</dbReference>
<dbReference type="GO" id="GO:0045252">
    <property type="term" value="C:oxoglutarate dehydrogenase complex"/>
    <property type="evidence" value="ECO:0007669"/>
    <property type="project" value="TreeGrafter"/>
</dbReference>
<dbReference type="Gene3D" id="3.40.50.11610">
    <property type="entry name" value="Multifunctional 2-oxoglutarate metabolism enzyme, C-terminal domain"/>
    <property type="match status" value="1"/>
</dbReference>
<dbReference type="Pfam" id="PF02779">
    <property type="entry name" value="Transket_pyr"/>
    <property type="match status" value="1"/>
</dbReference>
<dbReference type="PIRSF" id="PIRSF000157">
    <property type="entry name" value="Oxoglu_dh_E1"/>
    <property type="match status" value="1"/>
</dbReference>
<sequence>MINLALSIMGLLNKQPVIFLQKEMGPQMQEVADALRLDTELSADSAAYIEELYEQYLSSPTSVGEDWRQYFDKFPKGDQPHGNIREQFLLLGRNSNRVQPVVQSEVSTEHERRQIAVLQLIAAYRNRGHQKANLDPLGLAKREDVPDLDLATHGLTKSDLDTVFNTGNLALGKSEATLSEMVNAMEATYCGSVGVEYMHIVDTKEKRWIQQRLENDRGVYGFSADQKKHFLERLTAAEGLEKYLGNKYVGAKRFGVEGGESFIPMVNEIIQRAGKVGCKEVVIGMPHRGRLNLLVNIMGKNPADLFGEFEGKALHKKGSGDVKYHQGFSSNVMTPGGEVHLALAFNPSHLEIVGPVVEGSVRARQVRRKDIGGDDVLPVIVHGDAAFAGQGVNQETFQMSQTRGYTVGGTVHIVVNNQVGFTTSDPRDARSTEYCTDIAKMIQAPIFHVNGDDPEAVVYIAQLAHDFRHTFRKDVVIDLFCYRRRGHNEADEPAATQPMMYQIINKKATTRTLYADQLVQEKVLDRATADQMIEDYRADLEAGNHVANALVLEPNKKMYVDWSPYLGHDYTDVWDTTFPIERLKELGEGMRKLPEGFVMQRQVSKVIDDRLKMQTGEVPLNWGAAETLAYATLLDDGYLVRLTGEDVGRGTFSHRHAKLHNQVDGSVYIPLCHVKENQPRVAIYDSLLSEEAVLAFEYGYATTLPKSLIVWEAQFGDFVNCAQVVIDQFIASGETKWERVCGLTMLLPHGFEGQGPEHSSARLERFLQLCAEENMQVITPTTPAQIFHALRRQAVRPIRKPMIVMSPKSLLRHKLAVSNLDELATGTFQTVIDEVDQINKSDVTRLVLCGGKVYYDLLEKRREQGLNNIAIVRVEQLYPYPEKRLAEVLAAYPNVSELVWAQEEPKNQGAWLFIAPRLYDDIIKSGKQIRISYAGREASAAPACGSAYLHAKQQAQLVNDALAIVADQSGETK</sequence>
<dbReference type="GO" id="GO:0005829">
    <property type="term" value="C:cytosol"/>
    <property type="evidence" value="ECO:0007669"/>
    <property type="project" value="TreeGrafter"/>
</dbReference>
<evidence type="ECO:0000256" key="8">
    <source>
        <dbReference type="ARBA" id="ARBA00030680"/>
    </source>
</evidence>
<comment type="caution">
    <text evidence="10">The sequence shown here is derived from an EMBL/GenBank/DDBJ whole genome shotgun (WGS) entry which is preliminary data.</text>
</comment>
<evidence type="ECO:0000256" key="2">
    <source>
        <dbReference type="ARBA" id="ARBA00003906"/>
    </source>
</evidence>
<dbReference type="PANTHER" id="PTHR23152">
    <property type="entry name" value="2-OXOGLUTARATE DEHYDROGENASE"/>
    <property type="match status" value="1"/>
</dbReference>
<evidence type="ECO:0000256" key="3">
    <source>
        <dbReference type="ARBA" id="ARBA00006936"/>
    </source>
</evidence>
<dbReference type="InterPro" id="IPR042179">
    <property type="entry name" value="KGD_C_sf"/>
</dbReference>
<evidence type="ECO:0000313" key="10">
    <source>
        <dbReference type="EMBL" id="EPF79950.1"/>
    </source>
</evidence>
<dbReference type="InterPro" id="IPR032106">
    <property type="entry name" value="2-oxogl_dehyd_N"/>
</dbReference>
<dbReference type="GO" id="GO:0030976">
    <property type="term" value="F:thiamine pyrophosphate binding"/>
    <property type="evidence" value="ECO:0007669"/>
    <property type="project" value="InterPro"/>
</dbReference>
<dbReference type="Pfam" id="PF16870">
    <property type="entry name" value="OxoGdeHyase_C"/>
    <property type="match status" value="1"/>
</dbReference>
<dbReference type="Pfam" id="PF00676">
    <property type="entry name" value="E1_dh"/>
    <property type="match status" value="1"/>
</dbReference>
<dbReference type="STRING" id="632955.GCA_000829675_01912"/>
<dbReference type="FunFam" id="3.40.50.970:FF:000014">
    <property type="entry name" value="2-oxoglutarate dehydrogenase E1 component"/>
    <property type="match status" value="1"/>
</dbReference>
<dbReference type="CDD" id="cd02016">
    <property type="entry name" value="TPP_E1_OGDC_like"/>
    <property type="match status" value="1"/>
</dbReference>
<protein>
    <recommendedName>
        <fullName evidence="5">2-oxoglutarate dehydrogenase E1 component</fullName>
        <ecNumber evidence="4">1.2.4.2</ecNumber>
    </recommendedName>
    <alternativeName>
        <fullName evidence="8">Alpha-ketoglutarate dehydrogenase</fullName>
    </alternativeName>
</protein>
<dbReference type="NCBIfam" id="NF008907">
    <property type="entry name" value="PRK12270.1"/>
    <property type="match status" value="1"/>
</dbReference>
<dbReference type="InterPro" id="IPR011603">
    <property type="entry name" value="2oxoglutarate_DH_E1"/>
</dbReference>
<dbReference type="AlphaFoldDB" id="S3NIR2"/>
<gene>
    <name evidence="10" type="ORF">F945_00841</name>
</gene>
<evidence type="ECO:0000313" key="11">
    <source>
        <dbReference type="Proteomes" id="UP000014568"/>
    </source>
</evidence>
<organism evidence="10 11">
    <name type="scientific">Acinetobacter rudis CIP 110305</name>
    <dbReference type="NCBI Taxonomy" id="421052"/>
    <lineage>
        <taxon>Bacteria</taxon>
        <taxon>Pseudomonadati</taxon>
        <taxon>Pseudomonadota</taxon>
        <taxon>Gammaproteobacteria</taxon>
        <taxon>Moraxellales</taxon>
        <taxon>Moraxellaceae</taxon>
        <taxon>Acinetobacter</taxon>
    </lineage>
</organism>
<dbReference type="Gene3D" id="3.40.50.12470">
    <property type="match status" value="1"/>
</dbReference>
<dbReference type="GO" id="GO:0006099">
    <property type="term" value="P:tricarboxylic acid cycle"/>
    <property type="evidence" value="ECO:0007669"/>
    <property type="project" value="TreeGrafter"/>
</dbReference>
<keyword evidence="7" id="KW-0786">Thiamine pyrophosphate</keyword>
<dbReference type="HOGENOM" id="CLU_004709_1_0_6"/>